<dbReference type="GO" id="GO:0008237">
    <property type="term" value="F:metallopeptidase activity"/>
    <property type="evidence" value="ECO:0007669"/>
    <property type="project" value="UniProtKB-KW"/>
</dbReference>
<keyword evidence="4" id="KW-0378">Hydrolase</keyword>
<evidence type="ECO:0000256" key="6">
    <source>
        <dbReference type="ARBA" id="ARBA00023049"/>
    </source>
</evidence>
<sequence length="180" mass="19816">METLGLKVEVNPEGADSAGRFWLSYNPFLKQFSADSVVSHFNLRIGSGKGFHLLVICSDLYSPAMNWTSGASIGKSMVISETRLNPDFWDEAENSSSPAEMSWEVAEASSTAEITVSEPVLFIRLLKVALHETGHCMGIDLHCSNEGCVMRDAGSIEEIDELGVDFCNICLHEMKKKPIR</sequence>
<dbReference type="Proteomes" id="UP000233256">
    <property type="component" value="Unassembled WGS sequence"/>
</dbReference>
<accession>A0A2N1PKZ4</accession>
<dbReference type="InterPro" id="IPR012962">
    <property type="entry name" value="Pept_M54_archaemetzincn"/>
</dbReference>
<comment type="caution">
    <text evidence="7">The sequence shown here is derived from an EMBL/GenBank/DDBJ whole genome shotgun (WGS) entry which is preliminary data.</text>
</comment>
<dbReference type="Pfam" id="PF07998">
    <property type="entry name" value="Peptidase_M54"/>
    <property type="match status" value="1"/>
</dbReference>
<gene>
    <name evidence="7" type="ORF">CVV64_16635</name>
</gene>
<evidence type="ECO:0000256" key="4">
    <source>
        <dbReference type="ARBA" id="ARBA00022801"/>
    </source>
</evidence>
<dbReference type="GO" id="GO:0006508">
    <property type="term" value="P:proteolysis"/>
    <property type="evidence" value="ECO:0007669"/>
    <property type="project" value="UniProtKB-KW"/>
</dbReference>
<dbReference type="GO" id="GO:0046872">
    <property type="term" value="F:metal ion binding"/>
    <property type="evidence" value="ECO:0007669"/>
    <property type="project" value="UniProtKB-KW"/>
</dbReference>
<keyword evidence="3" id="KW-0479">Metal-binding</keyword>
<dbReference type="InterPro" id="IPR024079">
    <property type="entry name" value="MetalloPept_cat_dom_sf"/>
</dbReference>
<keyword evidence="2" id="KW-0645">Protease</keyword>
<name>A0A2N1PKZ4_9BACT</name>
<evidence type="ECO:0008006" key="9">
    <source>
        <dbReference type="Google" id="ProtNLM"/>
    </source>
</evidence>
<evidence type="ECO:0000256" key="5">
    <source>
        <dbReference type="ARBA" id="ARBA00022833"/>
    </source>
</evidence>
<evidence type="ECO:0000256" key="3">
    <source>
        <dbReference type="ARBA" id="ARBA00022723"/>
    </source>
</evidence>
<proteinExistence type="predicted"/>
<dbReference type="CDD" id="cd11375">
    <property type="entry name" value="Peptidase_M54"/>
    <property type="match status" value="1"/>
</dbReference>
<comment type="cofactor">
    <cofactor evidence="1">
        <name>Zn(2+)</name>
        <dbReference type="ChEBI" id="CHEBI:29105"/>
    </cofactor>
</comment>
<dbReference type="SUPFAM" id="SSF55486">
    <property type="entry name" value="Metalloproteases ('zincins'), catalytic domain"/>
    <property type="match status" value="1"/>
</dbReference>
<evidence type="ECO:0000256" key="1">
    <source>
        <dbReference type="ARBA" id="ARBA00001947"/>
    </source>
</evidence>
<evidence type="ECO:0000313" key="8">
    <source>
        <dbReference type="Proteomes" id="UP000233256"/>
    </source>
</evidence>
<protein>
    <recommendedName>
        <fullName evidence="9">Archaemetzincin</fullName>
    </recommendedName>
</protein>
<evidence type="ECO:0000256" key="2">
    <source>
        <dbReference type="ARBA" id="ARBA00022670"/>
    </source>
</evidence>
<keyword evidence="5" id="KW-0862">Zinc</keyword>
<dbReference type="Gene3D" id="3.40.390.10">
    <property type="entry name" value="Collagenase (Catalytic Domain)"/>
    <property type="match status" value="1"/>
</dbReference>
<dbReference type="EMBL" id="PGXC01000030">
    <property type="protein sequence ID" value="PKK88952.1"/>
    <property type="molecule type" value="Genomic_DNA"/>
</dbReference>
<dbReference type="PANTHER" id="PTHR15910:SF1">
    <property type="entry name" value="ARCHAEMETZINCIN-2"/>
    <property type="match status" value="1"/>
</dbReference>
<reference evidence="7 8" key="1">
    <citation type="journal article" date="2017" name="ISME J.">
        <title>Potential for microbial H2 and metal transformations associated with novel bacteria and archaea in deep terrestrial subsurface sediments.</title>
        <authorList>
            <person name="Hernsdorf A.W."/>
            <person name="Amano Y."/>
            <person name="Miyakawa K."/>
            <person name="Ise K."/>
            <person name="Suzuki Y."/>
            <person name="Anantharaman K."/>
            <person name="Probst A."/>
            <person name="Burstein D."/>
            <person name="Thomas B.C."/>
            <person name="Banfield J.F."/>
        </authorList>
    </citation>
    <scope>NUCLEOTIDE SEQUENCE [LARGE SCALE GENOMIC DNA]</scope>
    <source>
        <strain evidence="7">HGW-Wallbacteria-1</strain>
    </source>
</reference>
<evidence type="ECO:0000313" key="7">
    <source>
        <dbReference type="EMBL" id="PKK88952.1"/>
    </source>
</evidence>
<organism evidence="7 8">
    <name type="scientific">Candidatus Wallbacteria bacterium HGW-Wallbacteria-1</name>
    <dbReference type="NCBI Taxonomy" id="2013854"/>
    <lineage>
        <taxon>Bacteria</taxon>
        <taxon>Candidatus Walliibacteriota</taxon>
    </lineage>
</organism>
<dbReference type="AlphaFoldDB" id="A0A2N1PKZ4"/>
<keyword evidence="6" id="KW-0482">Metalloprotease</keyword>
<dbReference type="PANTHER" id="PTHR15910">
    <property type="entry name" value="ARCHAEMETZINCIN"/>
    <property type="match status" value="1"/>
</dbReference>